<keyword evidence="4" id="KW-0804">Transcription</keyword>
<dbReference type="Proteomes" id="UP001165395">
    <property type="component" value="Unassembled WGS sequence"/>
</dbReference>
<dbReference type="InterPro" id="IPR058163">
    <property type="entry name" value="LysR-type_TF_proteobact-type"/>
</dbReference>
<name>A0ABS8D5X4_9NEIS</name>
<comment type="similarity">
    <text evidence="1">Belongs to the LysR transcriptional regulatory family.</text>
</comment>
<comment type="caution">
    <text evidence="6">The sequence shown here is derived from an EMBL/GenBank/DDBJ whole genome shotgun (WGS) entry which is preliminary data.</text>
</comment>
<gene>
    <name evidence="6" type="ORF">LIN78_05585</name>
</gene>
<dbReference type="CDD" id="cd08422">
    <property type="entry name" value="PBP2_CrgA_like"/>
    <property type="match status" value="1"/>
</dbReference>
<dbReference type="Pfam" id="PF03466">
    <property type="entry name" value="LysR_substrate"/>
    <property type="match status" value="1"/>
</dbReference>
<organism evidence="6 7">
    <name type="scientific">Leeia speluncae</name>
    <dbReference type="NCBI Taxonomy" id="2884804"/>
    <lineage>
        <taxon>Bacteria</taxon>
        <taxon>Pseudomonadati</taxon>
        <taxon>Pseudomonadota</taxon>
        <taxon>Betaproteobacteria</taxon>
        <taxon>Neisseriales</taxon>
        <taxon>Leeiaceae</taxon>
        <taxon>Leeia</taxon>
    </lineage>
</organism>
<dbReference type="SUPFAM" id="SSF53850">
    <property type="entry name" value="Periplasmic binding protein-like II"/>
    <property type="match status" value="1"/>
</dbReference>
<dbReference type="RefSeq" id="WP_227179355.1">
    <property type="nucleotide sequence ID" value="NZ_JAJBZT010000002.1"/>
</dbReference>
<sequence length="317" mass="34384">MVSTQTNELLAVLQLHASGSFIRAADQLGITASALSKTIDRLEKRLGTKLFARSTRKVVTTAEGDRFLAHAQRIIDDLAGAEADMRHGQNIPRGTLRITVGTAFGNQQLLPALPAFMAQYPDVQLAISITDHLVDIAADGFDLGLRLGPIGHADHLVARPIATLPRKVCASPAYLAQYGEPTHPTELTHHQCLTVADIESADQWPFFIEGETQQIDVSANISVDSAESLLSLALAGGGIIRQSAFLLQSALSDGRLVEVLAPFRVDEAMPLTALYPPGRQHQAKLIVMLAFLKDRFSSAAPPLKQARNEKYLNFLRN</sequence>
<protein>
    <submittedName>
        <fullName evidence="6">LysR family transcriptional regulator</fullName>
    </submittedName>
</protein>
<keyword evidence="2" id="KW-0805">Transcription regulation</keyword>
<dbReference type="PROSITE" id="PS50931">
    <property type="entry name" value="HTH_LYSR"/>
    <property type="match status" value="1"/>
</dbReference>
<accession>A0ABS8D5X4</accession>
<evidence type="ECO:0000256" key="2">
    <source>
        <dbReference type="ARBA" id="ARBA00023015"/>
    </source>
</evidence>
<dbReference type="Gene3D" id="3.40.190.290">
    <property type="match status" value="1"/>
</dbReference>
<dbReference type="InterPro" id="IPR036390">
    <property type="entry name" value="WH_DNA-bd_sf"/>
</dbReference>
<dbReference type="InterPro" id="IPR005119">
    <property type="entry name" value="LysR_subst-bd"/>
</dbReference>
<evidence type="ECO:0000256" key="4">
    <source>
        <dbReference type="ARBA" id="ARBA00023163"/>
    </source>
</evidence>
<dbReference type="Pfam" id="PF00126">
    <property type="entry name" value="HTH_1"/>
    <property type="match status" value="1"/>
</dbReference>
<dbReference type="PANTHER" id="PTHR30537">
    <property type="entry name" value="HTH-TYPE TRANSCRIPTIONAL REGULATOR"/>
    <property type="match status" value="1"/>
</dbReference>
<dbReference type="EMBL" id="JAJBZT010000002">
    <property type="protein sequence ID" value="MCB6183018.1"/>
    <property type="molecule type" value="Genomic_DNA"/>
</dbReference>
<evidence type="ECO:0000313" key="7">
    <source>
        <dbReference type="Proteomes" id="UP001165395"/>
    </source>
</evidence>
<dbReference type="InterPro" id="IPR036388">
    <property type="entry name" value="WH-like_DNA-bd_sf"/>
</dbReference>
<keyword evidence="7" id="KW-1185">Reference proteome</keyword>
<evidence type="ECO:0000256" key="1">
    <source>
        <dbReference type="ARBA" id="ARBA00009437"/>
    </source>
</evidence>
<evidence type="ECO:0000256" key="3">
    <source>
        <dbReference type="ARBA" id="ARBA00023125"/>
    </source>
</evidence>
<evidence type="ECO:0000259" key="5">
    <source>
        <dbReference type="PROSITE" id="PS50931"/>
    </source>
</evidence>
<feature type="domain" description="HTH lysR-type" evidence="5">
    <location>
        <begin position="4"/>
        <end position="61"/>
    </location>
</feature>
<dbReference type="PANTHER" id="PTHR30537:SF5">
    <property type="entry name" value="HTH-TYPE TRANSCRIPTIONAL ACTIVATOR TTDR-RELATED"/>
    <property type="match status" value="1"/>
</dbReference>
<keyword evidence="3" id="KW-0238">DNA-binding</keyword>
<evidence type="ECO:0000313" key="6">
    <source>
        <dbReference type="EMBL" id="MCB6183018.1"/>
    </source>
</evidence>
<reference evidence="6" key="1">
    <citation type="submission" date="2021-10" db="EMBL/GenBank/DDBJ databases">
        <title>The complete genome sequence of Leeia sp. TBRC 13508.</title>
        <authorList>
            <person name="Charoenyingcharoen P."/>
            <person name="Yukphan P."/>
        </authorList>
    </citation>
    <scope>NUCLEOTIDE SEQUENCE</scope>
    <source>
        <strain evidence="6">TBRC 13508</strain>
    </source>
</reference>
<dbReference type="Gene3D" id="1.10.10.10">
    <property type="entry name" value="Winged helix-like DNA-binding domain superfamily/Winged helix DNA-binding domain"/>
    <property type="match status" value="1"/>
</dbReference>
<dbReference type="SUPFAM" id="SSF46785">
    <property type="entry name" value="Winged helix' DNA-binding domain"/>
    <property type="match status" value="1"/>
</dbReference>
<proteinExistence type="inferred from homology"/>
<dbReference type="PRINTS" id="PR00039">
    <property type="entry name" value="HTHLYSR"/>
</dbReference>
<dbReference type="InterPro" id="IPR000847">
    <property type="entry name" value="LysR_HTH_N"/>
</dbReference>